<proteinExistence type="predicted"/>
<keyword evidence="1" id="KW-0732">Signal</keyword>
<feature type="signal peptide" evidence="1">
    <location>
        <begin position="1"/>
        <end position="19"/>
    </location>
</feature>
<dbReference type="Proteomes" id="UP000054359">
    <property type="component" value="Unassembled WGS sequence"/>
</dbReference>
<evidence type="ECO:0000256" key="1">
    <source>
        <dbReference type="SAM" id="SignalP"/>
    </source>
</evidence>
<dbReference type="OMA" id="ICCKRIE"/>
<evidence type="ECO:0000313" key="3">
    <source>
        <dbReference type="Proteomes" id="UP000054359"/>
    </source>
</evidence>
<evidence type="ECO:0000313" key="2">
    <source>
        <dbReference type="EMBL" id="KFM59440.1"/>
    </source>
</evidence>
<feature type="chain" id="PRO_5001829259" evidence="1">
    <location>
        <begin position="20"/>
        <end position="159"/>
    </location>
</feature>
<organism evidence="2 3">
    <name type="scientific">Stegodyphus mimosarum</name>
    <name type="common">African social velvet spider</name>
    <dbReference type="NCBI Taxonomy" id="407821"/>
    <lineage>
        <taxon>Eukaryota</taxon>
        <taxon>Metazoa</taxon>
        <taxon>Ecdysozoa</taxon>
        <taxon>Arthropoda</taxon>
        <taxon>Chelicerata</taxon>
        <taxon>Arachnida</taxon>
        <taxon>Araneae</taxon>
        <taxon>Araneomorphae</taxon>
        <taxon>Entelegynae</taxon>
        <taxon>Eresoidea</taxon>
        <taxon>Eresidae</taxon>
        <taxon>Stegodyphus</taxon>
    </lineage>
</organism>
<dbReference type="OrthoDB" id="6413289at2759"/>
<gene>
    <name evidence="2" type="ORF">X975_03402</name>
</gene>
<keyword evidence="3" id="KW-1185">Reference proteome</keyword>
<feature type="non-terminal residue" evidence="2">
    <location>
        <position position="159"/>
    </location>
</feature>
<dbReference type="AlphaFoldDB" id="A0A087T2V1"/>
<protein>
    <submittedName>
        <fullName evidence="2">Uncharacterized protein</fullName>
    </submittedName>
</protein>
<name>A0A087T2V1_STEMI</name>
<accession>A0A087T2V1</accession>
<reference evidence="2 3" key="1">
    <citation type="submission" date="2013-11" db="EMBL/GenBank/DDBJ databases">
        <title>Genome sequencing of Stegodyphus mimosarum.</title>
        <authorList>
            <person name="Bechsgaard J."/>
        </authorList>
    </citation>
    <scope>NUCLEOTIDE SEQUENCE [LARGE SCALE GENOMIC DNA]</scope>
</reference>
<sequence length="159" mass="18569">MVGLATVTLILGLFAFANGEFDPNEVKEEEMYNCFFAILCGEWDAYPFKRIVDRAGPQMKTEGFRWLKEISDIDAEDTKYFWDHYPEFKCHFSDELKRQYFFEWLKRLGEYWATACAEQDSEECIKMGEAAEEYEKVNTEYTLNGVCQSEGVETMEGMG</sequence>
<dbReference type="EMBL" id="KK113138">
    <property type="protein sequence ID" value="KFM59440.1"/>
    <property type="molecule type" value="Genomic_DNA"/>
</dbReference>